<name>A0AAD8QA99_9PEZI</name>
<feature type="region of interest" description="Disordered" evidence="1">
    <location>
        <begin position="93"/>
        <end position="123"/>
    </location>
</feature>
<gene>
    <name evidence="2" type="ORF">LY79DRAFT_203789</name>
</gene>
<evidence type="ECO:0000256" key="1">
    <source>
        <dbReference type="SAM" id="MobiDB-lite"/>
    </source>
</evidence>
<dbReference type="Proteomes" id="UP001230504">
    <property type="component" value="Unassembled WGS sequence"/>
</dbReference>
<proteinExistence type="predicted"/>
<feature type="compositionally biased region" description="Low complexity" evidence="1">
    <location>
        <begin position="101"/>
        <end position="112"/>
    </location>
</feature>
<dbReference type="AlphaFoldDB" id="A0AAD8QA99"/>
<evidence type="ECO:0000313" key="2">
    <source>
        <dbReference type="EMBL" id="KAK1598920.1"/>
    </source>
</evidence>
<organism evidence="2 3">
    <name type="scientific">Colletotrichum navitas</name>
    <dbReference type="NCBI Taxonomy" id="681940"/>
    <lineage>
        <taxon>Eukaryota</taxon>
        <taxon>Fungi</taxon>
        <taxon>Dikarya</taxon>
        <taxon>Ascomycota</taxon>
        <taxon>Pezizomycotina</taxon>
        <taxon>Sordariomycetes</taxon>
        <taxon>Hypocreomycetidae</taxon>
        <taxon>Glomerellales</taxon>
        <taxon>Glomerellaceae</taxon>
        <taxon>Colletotrichum</taxon>
        <taxon>Colletotrichum graminicola species complex</taxon>
    </lineage>
</organism>
<feature type="compositionally biased region" description="Basic residues" evidence="1">
    <location>
        <begin position="43"/>
        <end position="53"/>
    </location>
</feature>
<protein>
    <submittedName>
        <fullName evidence="2">Uncharacterized protein</fullName>
    </submittedName>
</protein>
<feature type="compositionally biased region" description="Polar residues" evidence="1">
    <location>
        <begin position="26"/>
        <end position="41"/>
    </location>
</feature>
<evidence type="ECO:0000313" key="3">
    <source>
        <dbReference type="Proteomes" id="UP001230504"/>
    </source>
</evidence>
<comment type="caution">
    <text evidence="2">The sequence shown here is derived from an EMBL/GenBank/DDBJ whole genome shotgun (WGS) entry which is preliminary data.</text>
</comment>
<reference evidence="2" key="1">
    <citation type="submission" date="2021-06" db="EMBL/GenBank/DDBJ databases">
        <title>Comparative genomics, transcriptomics and evolutionary studies reveal genomic signatures of adaptation to plant cell wall in hemibiotrophic fungi.</title>
        <authorList>
            <consortium name="DOE Joint Genome Institute"/>
            <person name="Baroncelli R."/>
            <person name="Diaz J.F."/>
            <person name="Benocci T."/>
            <person name="Peng M."/>
            <person name="Battaglia E."/>
            <person name="Haridas S."/>
            <person name="Andreopoulos W."/>
            <person name="Labutti K."/>
            <person name="Pangilinan J."/>
            <person name="Floch G.L."/>
            <person name="Makela M.R."/>
            <person name="Henrissat B."/>
            <person name="Grigoriev I.V."/>
            <person name="Crouch J.A."/>
            <person name="De Vries R.P."/>
            <person name="Sukno S.A."/>
            <person name="Thon M.R."/>
        </authorList>
    </citation>
    <scope>NUCLEOTIDE SEQUENCE</scope>
    <source>
        <strain evidence="2">CBS 125086</strain>
    </source>
</reference>
<dbReference type="GeneID" id="85435713"/>
<dbReference type="RefSeq" id="XP_060419582.1">
    <property type="nucleotide sequence ID" value="XM_060551473.1"/>
</dbReference>
<keyword evidence="3" id="KW-1185">Reference proteome</keyword>
<feature type="region of interest" description="Disordered" evidence="1">
    <location>
        <begin position="26"/>
        <end position="72"/>
    </location>
</feature>
<accession>A0AAD8QA99</accession>
<sequence>MRTREKTSRDKLCLTSGRTANAEYFSSNTVSLGQKTKQETNPLKKKKRKKKERKNLEHPSSRNRCPPKNPHAGNLQHFIPARCVAHICPPGGGSHVHPSIRHPSSAARPSVSRSHRRSLPHTPAPCIRICKTTIANASFRFSEFQVAHVIPANLPEPSVTRVPYASLPGGEEAVPHPAPPGLGIRLV</sequence>
<dbReference type="EMBL" id="JAHLJV010000003">
    <property type="protein sequence ID" value="KAK1598920.1"/>
    <property type="molecule type" value="Genomic_DNA"/>
</dbReference>